<proteinExistence type="predicted"/>
<name>A0A7W7MA42_9ACTN</name>
<sequence>MDVAARLVPETDPDLARCDPDGPLRGDPAAGPGQP</sequence>
<dbReference type="AlphaFoldDB" id="A0A7W7MA42"/>
<evidence type="ECO:0000313" key="2">
    <source>
        <dbReference type="EMBL" id="MBB4742577.1"/>
    </source>
</evidence>
<feature type="region of interest" description="Disordered" evidence="1">
    <location>
        <begin position="1"/>
        <end position="35"/>
    </location>
</feature>
<evidence type="ECO:0000256" key="1">
    <source>
        <dbReference type="SAM" id="MobiDB-lite"/>
    </source>
</evidence>
<comment type="caution">
    <text evidence="2">The sequence shown here is derived from an EMBL/GenBank/DDBJ whole genome shotgun (WGS) entry which is preliminary data.</text>
</comment>
<reference evidence="2 3" key="1">
    <citation type="submission" date="2020-08" db="EMBL/GenBank/DDBJ databases">
        <title>Sequencing the genomes of 1000 actinobacteria strains.</title>
        <authorList>
            <person name="Klenk H.-P."/>
        </authorList>
    </citation>
    <scope>NUCLEOTIDE SEQUENCE [LARGE SCALE GENOMIC DNA]</scope>
    <source>
        <strain evidence="2 3">DSM 45809</strain>
    </source>
</reference>
<protein>
    <submittedName>
        <fullName evidence="2">Uncharacterized protein</fullName>
    </submittedName>
</protein>
<gene>
    <name evidence="2" type="ORF">BJY16_006036</name>
</gene>
<feature type="compositionally biased region" description="Basic and acidic residues" evidence="1">
    <location>
        <begin position="14"/>
        <end position="24"/>
    </location>
</feature>
<keyword evidence="3" id="KW-1185">Reference proteome</keyword>
<accession>A0A7W7MA42</accession>
<organism evidence="2 3">
    <name type="scientific">Actinoplanes octamycinicus</name>
    <dbReference type="NCBI Taxonomy" id="135948"/>
    <lineage>
        <taxon>Bacteria</taxon>
        <taxon>Bacillati</taxon>
        <taxon>Actinomycetota</taxon>
        <taxon>Actinomycetes</taxon>
        <taxon>Micromonosporales</taxon>
        <taxon>Micromonosporaceae</taxon>
        <taxon>Actinoplanes</taxon>
    </lineage>
</organism>
<evidence type="ECO:0000313" key="3">
    <source>
        <dbReference type="Proteomes" id="UP000546162"/>
    </source>
</evidence>
<dbReference type="Proteomes" id="UP000546162">
    <property type="component" value="Unassembled WGS sequence"/>
</dbReference>
<dbReference type="EMBL" id="JACHNB010000001">
    <property type="protein sequence ID" value="MBB4742577.1"/>
    <property type="molecule type" value="Genomic_DNA"/>
</dbReference>